<name>A0A166C8X3_9AGAM</name>
<dbReference type="PANTHER" id="PTHR10300">
    <property type="entry name" value="CALCIPRESSIN"/>
    <property type="match status" value="1"/>
</dbReference>
<proteinExistence type="inferred from homology"/>
<comment type="similarity">
    <text evidence="1">Belongs to the RCAN family.</text>
</comment>
<dbReference type="GO" id="GO:0005634">
    <property type="term" value="C:nucleus"/>
    <property type="evidence" value="ECO:0007669"/>
    <property type="project" value="TreeGrafter"/>
</dbReference>
<dbReference type="Pfam" id="PF04847">
    <property type="entry name" value="Calcipressin"/>
    <property type="match status" value="1"/>
</dbReference>
<feature type="region of interest" description="Disordered" evidence="2">
    <location>
        <begin position="195"/>
        <end position="247"/>
    </location>
</feature>
<evidence type="ECO:0000313" key="3">
    <source>
        <dbReference type="EMBL" id="KZT37203.1"/>
    </source>
</evidence>
<reference evidence="3 4" key="1">
    <citation type="journal article" date="2016" name="Mol. Biol. Evol.">
        <title>Comparative Genomics of Early-Diverging Mushroom-Forming Fungi Provides Insights into the Origins of Lignocellulose Decay Capabilities.</title>
        <authorList>
            <person name="Nagy L.G."/>
            <person name="Riley R."/>
            <person name="Tritt A."/>
            <person name="Adam C."/>
            <person name="Daum C."/>
            <person name="Floudas D."/>
            <person name="Sun H."/>
            <person name="Yadav J.S."/>
            <person name="Pangilinan J."/>
            <person name="Larsson K.H."/>
            <person name="Matsuura K."/>
            <person name="Barry K."/>
            <person name="Labutti K."/>
            <person name="Kuo R."/>
            <person name="Ohm R.A."/>
            <person name="Bhattacharya S.S."/>
            <person name="Shirouzu T."/>
            <person name="Yoshinaga Y."/>
            <person name="Martin F.M."/>
            <person name="Grigoriev I.V."/>
            <person name="Hibbett D.S."/>
        </authorList>
    </citation>
    <scope>NUCLEOTIDE SEQUENCE [LARGE SCALE GENOMIC DNA]</scope>
    <source>
        <strain evidence="3 4">HHB10207 ss-3</strain>
    </source>
</reference>
<dbReference type="GO" id="GO:0005737">
    <property type="term" value="C:cytoplasm"/>
    <property type="evidence" value="ECO:0007669"/>
    <property type="project" value="TreeGrafter"/>
</dbReference>
<protein>
    <submittedName>
        <fullName evidence="3">Calcipressin</fullName>
    </submittedName>
</protein>
<dbReference type="SUPFAM" id="SSF54928">
    <property type="entry name" value="RNA-binding domain, RBD"/>
    <property type="match status" value="1"/>
</dbReference>
<dbReference type="GO" id="GO:0008597">
    <property type="term" value="F:calcium-dependent protein serine/threonine phosphatase regulator activity"/>
    <property type="evidence" value="ECO:0007669"/>
    <property type="project" value="TreeGrafter"/>
</dbReference>
<feature type="compositionally biased region" description="Basic and acidic residues" evidence="2">
    <location>
        <begin position="216"/>
        <end position="232"/>
    </location>
</feature>
<dbReference type="GO" id="GO:0003676">
    <property type="term" value="F:nucleic acid binding"/>
    <property type="evidence" value="ECO:0007669"/>
    <property type="project" value="InterPro"/>
</dbReference>
<dbReference type="InterPro" id="IPR006931">
    <property type="entry name" value="Calcipressin"/>
</dbReference>
<dbReference type="Proteomes" id="UP000076798">
    <property type="component" value="Unassembled WGS sequence"/>
</dbReference>
<evidence type="ECO:0000313" key="4">
    <source>
        <dbReference type="Proteomes" id="UP000076798"/>
    </source>
</evidence>
<gene>
    <name evidence="3" type="ORF">SISSUDRAFT_988050</name>
</gene>
<dbReference type="PANTHER" id="PTHR10300:SF14">
    <property type="entry name" value="PROTEIN SARAH"/>
    <property type="match status" value="1"/>
</dbReference>
<sequence length="247" mass="27096">MPVPDPIISTPSSTTSEAPPTNTLVLTSLPPIFFHEQVQDALRAQFETFGAIHTWAPLSGLGRVIVVYYQDSSAEEAKSLDELPIASESTLHTTLRVFRALPTPLHTLSPEASHLAPPALEKNFLISPPGSPPVGWEPIREDPPNSTPLAADLVAALERLQINHAVRFEHGQSRAQLINADEVNGGVGVWVEDVEESARREESSRSPFGDEPPEIIEERPGWFHSSREDGFMHSRMMPPKTARPPMA</sequence>
<dbReference type="Gene3D" id="3.30.70.330">
    <property type="match status" value="1"/>
</dbReference>
<dbReference type="OrthoDB" id="17212at2759"/>
<evidence type="ECO:0000256" key="1">
    <source>
        <dbReference type="ARBA" id="ARBA00008209"/>
    </source>
</evidence>
<feature type="region of interest" description="Disordered" evidence="2">
    <location>
        <begin position="1"/>
        <end position="21"/>
    </location>
</feature>
<dbReference type="InterPro" id="IPR012677">
    <property type="entry name" value="Nucleotide-bd_a/b_plait_sf"/>
</dbReference>
<dbReference type="GO" id="GO:0019722">
    <property type="term" value="P:calcium-mediated signaling"/>
    <property type="evidence" value="ECO:0007669"/>
    <property type="project" value="InterPro"/>
</dbReference>
<dbReference type="InterPro" id="IPR035979">
    <property type="entry name" value="RBD_domain_sf"/>
</dbReference>
<dbReference type="AlphaFoldDB" id="A0A166C8X3"/>
<dbReference type="EMBL" id="KV428088">
    <property type="protein sequence ID" value="KZT37203.1"/>
    <property type="molecule type" value="Genomic_DNA"/>
</dbReference>
<keyword evidence="4" id="KW-1185">Reference proteome</keyword>
<organism evidence="3 4">
    <name type="scientific">Sistotremastrum suecicum HHB10207 ss-3</name>
    <dbReference type="NCBI Taxonomy" id="1314776"/>
    <lineage>
        <taxon>Eukaryota</taxon>
        <taxon>Fungi</taxon>
        <taxon>Dikarya</taxon>
        <taxon>Basidiomycota</taxon>
        <taxon>Agaricomycotina</taxon>
        <taxon>Agaricomycetes</taxon>
        <taxon>Sistotremastrales</taxon>
        <taxon>Sistotremastraceae</taxon>
        <taxon>Sistotremastrum</taxon>
    </lineage>
</organism>
<evidence type="ECO:0000256" key="2">
    <source>
        <dbReference type="SAM" id="MobiDB-lite"/>
    </source>
</evidence>
<dbReference type="STRING" id="1314776.A0A166C8X3"/>
<accession>A0A166C8X3</accession>